<dbReference type="AlphaFoldDB" id="A0A0S4J817"/>
<proteinExistence type="predicted"/>
<reference evidence="3" key="1">
    <citation type="submission" date="2015-09" db="EMBL/GenBank/DDBJ databases">
        <authorList>
            <consortium name="Pathogen Informatics"/>
        </authorList>
    </citation>
    <scope>NUCLEOTIDE SEQUENCE [LARGE SCALE GENOMIC DNA]</scope>
    <source>
        <strain evidence="3">Lake Konstanz</strain>
    </source>
</reference>
<dbReference type="Proteomes" id="UP000051952">
    <property type="component" value="Unassembled WGS sequence"/>
</dbReference>
<feature type="signal peptide" evidence="1">
    <location>
        <begin position="1"/>
        <end position="29"/>
    </location>
</feature>
<keyword evidence="3" id="KW-1185">Reference proteome</keyword>
<gene>
    <name evidence="2" type="ORF">BSAL_93270</name>
</gene>
<accession>A0A0S4J817</accession>
<protein>
    <recommendedName>
        <fullName evidence="4">Membrane-associated protein</fullName>
    </recommendedName>
</protein>
<organism evidence="2 3">
    <name type="scientific">Bodo saltans</name>
    <name type="common">Flagellated protozoan</name>
    <dbReference type="NCBI Taxonomy" id="75058"/>
    <lineage>
        <taxon>Eukaryota</taxon>
        <taxon>Discoba</taxon>
        <taxon>Euglenozoa</taxon>
        <taxon>Kinetoplastea</taxon>
        <taxon>Metakinetoplastina</taxon>
        <taxon>Eubodonida</taxon>
        <taxon>Bodonidae</taxon>
        <taxon>Bodo</taxon>
    </lineage>
</organism>
<dbReference type="VEuPathDB" id="TriTrypDB:BSAL_93270"/>
<evidence type="ECO:0000256" key="1">
    <source>
        <dbReference type="SAM" id="SignalP"/>
    </source>
</evidence>
<sequence>MKWNNVHHKQKWLTTTATVFALILFGAQSENSDSRCDGYTCDLSDTASSNFYDPSECDSFTCATTCLADRPEYEDLLTSLGTGTALRSNTPIYLPTTDWLSAQFPQQIFKILAMEVLGFKTRSAAMADGWSVLCCDPTVIWLERWPTDAFPTDLQGSMVSLPNGYVGYANLYVPNYVLDSYPLASAYSAYKYLPEYKSIFPAAFSTHCNETMIDPAGAC</sequence>
<dbReference type="EMBL" id="CYKH01001310">
    <property type="protein sequence ID" value="CUG86464.1"/>
    <property type="molecule type" value="Genomic_DNA"/>
</dbReference>
<feature type="chain" id="PRO_5006622111" description="Membrane-associated protein" evidence="1">
    <location>
        <begin position="30"/>
        <end position="219"/>
    </location>
</feature>
<keyword evidence="1" id="KW-0732">Signal</keyword>
<feature type="non-terminal residue" evidence="2">
    <location>
        <position position="219"/>
    </location>
</feature>
<evidence type="ECO:0008006" key="4">
    <source>
        <dbReference type="Google" id="ProtNLM"/>
    </source>
</evidence>
<evidence type="ECO:0000313" key="3">
    <source>
        <dbReference type="Proteomes" id="UP000051952"/>
    </source>
</evidence>
<name>A0A0S4J817_BODSA</name>
<evidence type="ECO:0000313" key="2">
    <source>
        <dbReference type="EMBL" id="CUG86464.1"/>
    </source>
</evidence>